<reference evidence="15" key="1">
    <citation type="journal article" date="2014" name="FEMS Microbiol. Lett.">
        <title>Draft Genomic DNA Sequence of the Facultatively Methylotrophic Bacterium Acidomonas methanolica type strain MB58.</title>
        <authorList>
            <person name="Higashiura N."/>
            <person name="Hadano H."/>
            <person name="Hirakawa H."/>
            <person name="Matsutani M."/>
            <person name="Takabe S."/>
            <person name="Matsushita K."/>
            <person name="Azuma Y."/>
        </authorList>
    </citation>
    <scope>NUCLEOTIDE SEQUENCE [LARGE SCALE GENOMIC DNA]</scope>
    <source>
        <strain evidence="15">MB58</strain>
    </source>
</reference>
<evidence type="ECO:0000256" key="6">
    <source>
        <dbReference type="ARBA" id="ARBA00055169"/>
    </source>
</evidence>
<organism evidence="14 15">
    <name type="scientific">Acidomonas methanolica NBRC 104435</name>
    <dbReference type="NCBI Taxonomy" id="1231351"/>
    <lineage>
        <taxon>Bacteria</taxon>
        <taxon>Pseudomonadati</taxon>
        <taxon>Pseudomonadota</taxon>
        <taxon>Alphaproteobacteria</taxon>
        <taxon>Acetobacterales</taxon>
        <taxon>Acetobacteraceae</taxon>
        <taxon>Acidomonas</taxon>
    </lineage>
</organism>
<dbReference type="EMBL" id="BAND01000012">
    <property type="protein sequence ID" value="GAJ28036.1"/>
    <property type="molecule type" value="Genomic_DNA"/>
</dbReference>
<dbReference type="GO" id="GO:0005829">
    <property type="term" value="C:cytosol"/>
    <property type="evidence" value="ECO:0007669"/>
    <property type="project" value="TreeGrafter"/>
</dbReference>
<evidence type="ECO:0000256" key="2">
    <source>
        <dbReference type="ARBA" id="ARBA00022679"/>
    </source>
</evidence>
<comment type="similarity">
    <text evidence="1">Belongs to the HesA/MoeB/ThiF family.</text>
</comment>
<evidence type="ECO:0000256" key="1">
    <source>
        <dbReference type="ARBA" id="ARBA00009919"/>
    </source>
</evidence>
<dbReference type="InterPro" id="IPR000594">
    <property type="entry name" value="ThiF_NAD_FAD-bd"/>
</dbReference>
<evidence type="ECO:0000256" key="9">
    <source>
        <dbReference type="ARBA" id="ARBA00073635"/>
    </source>
</evidence>
<comment type="caution">
    <text evidence="14">The sequence shown here is derived from an EMBL/GenBank/DDBJ whole genome shotgun (WGS) entry which is preliminary data.</text>
</comment>
<name>A0A023D2K2_ACIMT</name>
<dbReference type="AlphaFoldDB" id="A0A023D2K2"/>
<dbReference type="InterPro" id="IPR035985">
    <property type="entry name" value="Ubiquitin-activating_enz"/>
</dbReference>
<evidence type="ECO:0000313" key="15">
    <source>
        <dbReference type="Proteomes" id="UP000019760"/>
    </source>
</evidence>
<proteinExistence type="inferred from homology"/>
<evidence type="ECO:0000256" key="4">
    <source>
        <dbReference type="ARBA" id="ARBA00022840"/>
    </source>
</evidence>
<dbReference type="NCBIfam" id="NF004281">
    <property type="entry name" value="PRK05690.1"/>
    <property type="match status" value="1"/>
</dbReference>
<dbReference type="GO" id="GO:0005524">
    <property type="term" value="F:ATP binding"/>
    <property type="evidence" value="ECO:0007669"/>
    <property type="project" value="UniProtKB-KW"/>
</dbReference>
<evidence type="ECO:0000313" key="14">
    <source>
        <dbReference type="EMBL" id="GAJ28036.1"/>
    </source>
</evidence>
<dbReference type="Pfam" id="PF00899">
    <property type="entry name" value="ThiF"/>
    <property type="match status" value="1"/>
</dbReference>
<dbReference type="InterPro" id="IPR045886">
    <property type="entry name" value="ThiF/MoeB/HesA"/>
</dbReference>
<dbReference type="Proteomes" id="UP000019760">
    <property type="component" value="Unassembled WGS sequence"/>
</dbReference>
<comment type="function">
    <text evidence="6">Catalyzes the adenylation by ATP of the carboxyl group of the C-terminal glycine of sulfur carrier protein MoaD.</text>
</comment>
<comment type="catalytic activity">
    <reaction evidence="5">
        <text>[molybdopterin-synthase sulfur-carrier protein]-C-terminal Gly-Gly + ATP + H(+) = [molybdopterin-synthase sulfur-carrier protein]-C-terminal Gly-Gly-AMP + diphosphate</text>
        <dbReference type="Rhea" id="RHEA:43616"/>
        <dbReference type="Rhea" id="RHEA-COMP:12159"/>
        <dbReference type="Rhea" id="RHEA-COMP:12202"/>
        <dbReference type="ChEBI" id="CHEBI:15378"/>
        <dbReference type="ChEBI" id="CHEBI:30616"/>
        <dbReference type="ChEBI" id="CHEBI:33019"/>
        <dbReference type="ChEBI" id="CHEBI:90618"/>
        <dbReference type="ChEBI" id="CHEBI:90778"/>
        <dbReference type="EC" id="2.7.7.80"/>
    </reaction>
</comment>
<evidence type="ECO:0000256" key="10">
    <source>
        <dbReference type="ARBA" id="ARBA00075110"/>
    </source>
</evidence>
<dbReference type="CDD" id="cd00757">
    <property type="entry name" value="ThiF_MoeB_HesA_family"/>
    <property type="match status" value="1"/>
</dbReference>
<comment type="subunit">
    <text evidence="7">Homodimer. Forms a stable heterotetrameric complex of 2 MoeB and 2 MoaD during adenylation of MoaD.</text>
</comment>
<keyword evidence="3" id="KW-0547">Nucleotide-binding</keyword>
<gene>
    <name evidence="14" type="ORF">Amme_012_025</name>
</gene>
<sequence>MTTDGPDLSFSRAEIERYSRNILLPEIGAIGQARLRAASVLVIGVGGLGAPVALYLAAAGIGRIGLVDDDTVDLSNLQRQILFDTAAVGRPKVEAAAARLRALNPEIVVETHRIRAEAAMLDALVGAYDLVCDGSDNFATRQAVSDATVRRGRTLVSGAVQRFEGQISTFRPQKGGPCYRCLYPDATEDDAPRCGDAGILGSVTGVIGAMMATEAVKEQLDIGESLQGRLLCWDALAAQFRSFALARDPHCPGCGPGCGSDCDDRS</sequence>
<keyword evidence="2" id="KW-0808">Transferase</keyword>
<dbReference type="SUPFAM" id="SSF69572">
    <property type="entry name" value="Activating enzymes of the ubiquitin-like proteins"/>
    <property type="match status" value="1"/>
</dbReference>
<dbReference type="RefSeq" id="WP_042056201.1">
    <property type="nucleotide sequence ID" value="NZ_BAND01000012.1"/>
</dbReference>
<dbReference type="PANTHER" id="PTHR10953">
    <property type="entry name" value="UBIQUITIN-ACTIVATING ENZYME E1"/>
    <property type="match status" value="1"/>
</dbReference>
<evidence type="ECO:0000256" key="12">
    <source>
        <dbReference type="ARBA" id="ARBA00078531"/>
    </source>
</evidence>
<evidence type="ECO:0000256" key="5">
    <source>
        <dbReference type="ARBA" id="ARBA00052218"/>
    </source>
</evidence>
<reference evidence="14 15" key="2">
    <citation type="journal article" date="2014" name="FEMS Microbiol. Lett.">
        <title>Draft genomic DNA sequence of the facultatively methylotrophic bacterium Acidomonas methanolica type strain MB58.</title>
        <authorList>
            <person name="Higashiura N."/>
            <person name="Hadano H."/>
            <person name="Hirakawa H."/>
            <person name="Matsutani M."/>
            <person name="Takabe S."/>
            <person name="Matsushita K."/>
            <person name="Azuma Y."/>
        </authorList>
    </citation>
    <scope>NUCLEOTIDE SEQUENCE [LARGE SCALE GENOMIC DNA]</scope>
    <source>
        <strain evidence="14 15">MB58</strain>
    </source>
</reference>
<keyword evidence="15" id="KW-1185">Reference proteome</keyword>
<feature type="domain" description="THIF-type NAD/FAD binding fold" evidence="13">
    <location>
        <begin position="18"/>
        <end position="252"/>
    </location>
</feature>
<evidence type="ECO:0000256" key="11">
    <source>
        <dbReference type="ARBA" id="ARBA00075328"/>
    </source>
</evidence>
<dbReference type="GO" id="GO:0004792">
    <property type="term" value="F:thiosulfate-cyanide sulfurtransferase activity"/>
    <property type="evidence" value="ECO:0007669"/>
    <property type="project" value="TreeGrafter"/>
</dbReference>
<dbReference type="GO" id="GO:0061605">
    <property type="term" value="F:molybdopterin-synthase adenylyltransferase activity"/>
    <property type="evidence" value="ECO:0007669"/>
    <property type="project" value="UniProtKB-EC"/>
</dbReference>
<evidence type="ECO:0000256" key="7">
    <source>
        <dbReference type="ARBA" id="ARBA00063809"/>
    </source>
</evidence>
<dbReference type="GO" id="GO:0008641">
    <property type="term" value="F:ubiquitin-like modifier activating enzyme activity"/>
    <property type="evidence" value="ECO:0007669"/>
    <property type="project" value="InterPro"/>
</dbReference>
<accession>A0A023D2K2</accession>
<evidence type="ECO:0000256" key="3">
    <source>
        <dbReference type="ARBA" id="ARBA00022741"/>
    </source>
</evidence>
<dbReference type="OrthoDB" id="9804286at2"/>
<dbReference type="PANTHER" id="PTHR10953:SF102">
    <property type="entry name" value="ADENYLYLTRANSFERASE AND SULFURTRANSFERASE MOCS3"/>
    <property type="match status" value="1"/>
</dbReference>
<dbReference type="GO" id="GO:0008146">
    <property type="term" value="F:sulfotransferase activity"/>
    <property type="evidence" value="ECO:0007669"/>
    <property type="project" value="TreeGrafter"/>
</dbReference>
<dbReference type="EC" id="2.7.7.80" evidence="8"/>
<keyword evidence="4" id="KW-0067">ATP-binding</keyword>
<dbReference type="FunFam" id="3.40.50.720:FF:000033">
    <property type="entry name" value="Adenylyltransferase and sulfurtransferase MOCS3"/>
    <property type="match status" value="1"/>
</dbReference>
<evidence type="ECO:0000256" key="8">
    <source>
        <dbReference type="ARBA" id="ARBA00066884"/>
    </source>
</evidence>
<evidence type="ECO:0000259" key="13">
    <source>
        <dbReference type="Pfam" id="PF00899"/>
    </source>
</evidence>
<dbReference type="Gene3D" id="3.40.50.720">
    <property type="entry name" value="NAD(P)-binding Rossmann-like Domain"/>
    <property type="match status" value="1"/>
</dbReference>
<protein>
    <recommendedName>
        <fullName evidence="9">Molybdopterin-synthase adenylyltransferase</fullName>
        <ecNumber evidence="8">2.7.7.80</ecNumber>
    </recommendedName>
    <alternativeName>
        <fullName evidence="12">MoaD protein adenylase</fullName>
    </alternativeName>
    <alternativeName>
        <fullName evidence="10">Molybdopterin-converting factor subunit 1 adenylase</fullName>
    </alternativeName>
    <alternativeName>
        <fullName evidence="11">Sulfur carrier protein MoaD adenylyltransferase</fullName>
    </alternativeName>
</protein>